<reference evidence="1 2" key="1">
    <citation type="journal article" date="2010" name="Proc. Natl. Acad. Sci. U.S.A.">
        <title>Insights into evolution of multicellular fungi from the assembled chromosomes of the mushroom Coprinopsis cinerea (Coprinus cinereus).</title>
        <authorList>
            <person name="Stajich J.E."/>
            <person name="Wilke S.K."/>
            <person name="Ahren D."/>
            <person name="Au C.H."/>
            <person name="Birren B.W."/>
            <person name="Borodovsky M."/>
            <person name="Burns C."/>
            <person name="Canback B."/>
            <person name="Casselton L.A."/>
            <person name="Cheng C.K."/>
            <person name="Deng J."/>
            <person name="Dietrich F.S."/>
            <person name="Fargo D.C."/>
            <person name="Farman M.L."/>
            <person name="Gathman A.C."/>
            <person name="Goldberg J."/>
            <person name="Guigo R."/>
            <person name="Hoegger P.J."/>
            <person name="Hooker J.B."/>
            <person name="Huggins A."/>
            <person name="James T.Y."/>
            <person name="Kamada T."/>
            <person name="Kilaru S."/>
            <person name="Kodira C."/>
            <person name="Kues U."/>
            <person name="Kupfer D."/>
            <person name="Kwan H.S."/>
            <person name="Lomsadze A."/>
            <person name="Li W."/>
            <person name="Lilly W.W."/>
            <person name="Ma L.J."/>
            <person name="Mackey A.J."/>
            <person name="Manning G."/>
            <person name="Martin F."/>
            <person name="Muraguchi H."/>
            <person name="Natvig D.O."/>
            <person name="Palmerini H."/>
            <person name="Ramesh M.A."/>
            <person name="Rehmeyer C.J."/>
            <person name="Roe B.A."/>
            <person name="Shenoy N."/>
            <person name="Stanke M."/>
            <person name="Ter-Hovhannisyan V."/>
            <person name="Tunlid A."/>
            <person name="Velagapudi R."/>
            <person name="Vision T.J."/>
            <person name="Zeng Q."/>
            <person name="Zolan M.E."/>
            <person name="Pukkila P.J."/>
        </authorList>
    </citation>
    <scope>NUCLEOTIDE SEQUENCE [LARGE SCALE GENOMIC DNA]</scope>
    <source>
        <strain evidence="2">Okayama-7 / 130 / ATCC MYA-4618 / FGSC 9003</strain>
    </source>
</reference>
<proteinExistence type="predicted"/>
<comment type="caution">
    <text evidence="1">The sequence shown here is derived from an EMBL/GenBank/DDBJ whole genome shotgun (WGS) entry which is preliminary data.</text>
</comment>
<sequence length="622" mass="70391">MDTPNPDPRLTPYTLNNDLLPEDLIPVLSSFLHALHEARLSIENPVALLPAGAKEKAQQHDTSTTGLVATESGPAVKKIQALQAQYSVIRAPIRSLPTELIPTIFCWVLELKKHDHLDLYGRDYPETDPFTFNLLRRVCRTWNQVAISTSVLWRSLELDLERWVMDIENPNALSNFVETWFNRAGSGNPPLRLSILSAYSPLFSELSCEQKDIFISQMRSILTARRNWSEWYVDGCPAWMAILNLGGLDGAFMGLNLEDDGPRPWDNLRRLSIDLSETSSWSREINGYGLFIRPSPLPKLESLCISYRLTYLWISAESNYGAFLHYPTSLRSLHLCGSPYFLPASLANFPSLEELILEPRDSTSFGFCSEFLESEPVVLDGLKRLVLVGSAVDVHYLKRVLPTLILPSLHLLRFVQVTHPAEPGLASNYMPPVDPREDSEDDVSGESAAVLVGRLLSQSQDDALTLSFEDSGMPWLAIRDLLVDLNQSGSCNIRHLRVDNLSCGEGAEPAYSSISKIATLESIACRSDLDYGEHHFDWDAFFERDSSLPLPILHLSDAACDPGTRWYREWKQRKCSVEIQFHGKGELDSLFDYGIVGHQHEWALEFHRRKAERREAWRWHGM</sequence>
<protein>
    <submittedName>
        <fullName evidence="1">Uncharacterized protein</fullName>
    </submittedName>
</protein>
<organism evidence="1 2">
    <name type="scientific">Coprinopsis cinerea (strain Okayama-7 / 130 / ATCC MYA-4618 / FGSC 9003)</name>
    <name type="common">Inky cap fungus</name>
    <name type="synonym">Hormographiella aspergillata</name>
    <dbReference type="NCBI Taxonomy" id="240176"/>
    <lineage>
        <taxon>Eukaryota</taxon>
        <taxon>Fungi</taxon>
        <taxon>Dikarya</taxon>
        <taxon>Basidiomycota</taxon>
        <taxon>Agaricomycotina</taxon>
        <taxon>Agaricomycetes</taxon>
        <taxon>Agaricomycetidae</taxon>
        <taxon>Agaricales</taxon>
        <taxon>Agaricineae</taxon>
        <taxon>Psathyrellaceae</taxon>
        <taxon>Coprinopsis</taxon>
    </lineage>
</organism>
<evidence type="ECO:0000313" key="1">
    <source>
        <dbReference type="EMBL" id="EAU88916.2"/>
    </source>
</evidence>
<accession>A8NDX6</accession>
<dbReference type="VEuPathDB" id="FungiDB:CC1G_10562"/>
<name>A8NDX6_COPC7</name>
<gene>
    <name evidence="1" type="ORF">CC1G_10562</name>
</gene>
<dbReference type="GeneID" id="6009374"/>
<dbReference type="RefSeq" id="XP_001832886.2">
    <property type="nucleotide sequence ID" value="XM_001832834.2"/>
</dbReference>
<evidence type="ECO:0000313" key="2">
    <source>
        <dbReference type="Proteomes" id="UP000001861"/>
    </source>
</evidence>
<dbReference type="KEGG" id="cci:CC1G_10562"/>
<dbReference type="OrthoDB" id="2269034at2759"/>
<dbReference type="HOGENOM" id="CLU_439413_0_0_1"/>
<dbReference type="InParanoid" id="A8NDX6"/>
<dbReference type="Proteomes" id="UP000001861">
    <property type="component" value="Unassembled WGS sequence"/>
</dbReference>
<keyword evidence="2" id="KW-1185">Reference proteome</keyword>
<dbReference type="Gene3D" id="1.20.1280.50">
    <property type="match status" value="1"/>
</dbReference>
<dbReference type="AlphaFoldDB" id="A8NDX6"/>
<dbReference type="EMBL" id="AACS02000002">
    <property type="protein sequence ID" value="EAU88916.2"/>
    <property type="molecule type" value="Genomic_DNA"/>
</dbReference>